<gene>
    <name evidence="3" type="ORF">DFH08DRAFT_869019</name>
</gene>
<keyword evidence="4" id="KW-1185">Reference proteome</keyword>
<organism evidence="3 4">
    <name type="scientific">Mycena albidolilacea</name>
    <dbReference type="NCBI Taxonomy" id="1033008"/>
    <lineage>
        <taxon>Eukaryota</taxon>
        <taxon>Fungi</taxon>
        <taxon>Dikarya</taxon>
        <taxon>Basidiomycota</taxon>
        <taxon>Agaricomycotina</taxon>
        <taxon>Agaricomycetes</taxon>
        <taxon>Agaricomycetidae</taxon>
        <taxon>Agaricales</taxon>
        <taxon>Marasmiineae</taxon>
        <taxon>Mycenaceae</taxon>
        <taxon>Mycena</taxon>
    </lineage>
</organism>
<proteinExistence type="predicted"/>
<sequence>MPQTALSELLSRIRTLCGAAFGSWLFRFLWSVLKRQLRRIRPITPQIWARSHPPACPPSSGSFIASATVPHDLFSVDLAQSPNQTQYSHSSHPSESSTSTKVLEENPVEYDECPSSPSTSLQTPREEVAFNDIERTDRLKPVAASRLLRPIRPEELLRYEANHKTPVADAPGTFRVKPLQTDFSPELSLPEGWTYHVQFEGQVFFYHEEKNIMTETWLYDPELCQEMMAFIQLVDELCEAHQIQIPPTSELVLELRQDSETGENYCAYYFARPETKTIFWWEEFVLDLDEVKGGQLPPQHVELYIHNQYWKHFEFFEAIHVTPPTVLRELRGIILNSFADTLTSRLSTVTQSEAQLTNLLKIVEGAIKDLNAGGRGCPLAVGKIMSRFSHEQFLNFYGQKSPRLYRGQSIYHEPSLADRRSWSMSIISPILFYIPDVHLYSMDKVWVDQMAARLPWVKFIENLISEWKEHTTFATILLTVNVSFLDVPGVESEGPSQSLTQVFSSISLVLCAASAILGLILVRQQRTKRIGTADEAVEFFSNNHLEISAIIYSLPHALLLHGMGFFLLAFMLSCFLWTSTTTRLMVGIFCALACILVLWCIVWQACEDSMTVVPSWLNRLLSTSEPDRDESHETGEVNTNHENAVAQIEKGFSSESLHNTVEIV</sequence>
<accession>A0AAD7ERF2</accession>
<keyword evidence="2" id="KW-0472">Membrane</keyword>
<feature type="transmembrane region" description="Helical" evidence="2">
    <location>
        <begin position="502"/>
        <end position="522"/>
    </location>
</feature>
<keyword evidence="2" id="KW-0812">Transmembrane</keyword>
<dbReference type="EMBL" id="JARIHO010000020">
    <property type="protein sequence ID" value="KAJ7346679.1"/>
    <property type="molecule type" value="Genomic_DNA"/>
</dbReference>
<dbReference type="Proteomes" id="UP001218218">
    <property type="component" value="Unassembled WGS sequence"/>
</dbReference>
<evidence type="ECO:0000313" key="4">
    <source>
        <dbReference type="Proteomes" id="UP001218218"/>
    </source>
</evidence>
<feature type="transmembrane region" description="Helical" evidence="2">
    <location>
        <begin position="584"/>
        <end position="603"/>
    </location>
</feature>
<protein>
    <recommendedName>
        <fullName evidence="5">WW domain-containing protein</fullName>
    </recommendedName>
</protein>
<name>A0AAD7ERF2_9AGAR</name>
<evidence type="ECO:0000313" key="3">
    <source>
        <dbReference type="EMBL" id="KAJ7346679.1"/>
    </source>
</evidence>
<feature type="transmembrane region" description="Helical" evidence="2">
    <location>
        <begin position="558"/>
        <end position="578"/>
    </location>
</feature>
<feature type="compositionally biased region" description="Low complexity" evidence="1">
    <location>
        <begin position="88"/>
        <end position="100"/>
    </location>
</feature>
<evidence type="ECO:0000256" key="1">
    <source>
        <dbReference type="SAM" id="MobiDB-lite"/>
    </source>
</evidence>
<keyword evidence="2" id="KW-1133">Transmembrane helix</keyword>
<dbReference type="AlphaFoldDB" id="A0AAD7ERF2"/>
<comment type="caution">
    <text evidence="3">The sequence shown here is derived from an EMBL/GenBank/DDBJ whole genome shotgun (WGS) entry which is preliminary data.</text>
</comment>
<reference evidence="3" key="1">
    <citation type="submission" date="2023-03" db="EMBL/GenBank/DDBJ databases">
        <title>Massive genome expansion in bonnet fungi (Mycena s.s.) driven by repeated elements and novel gene families across ecological guilds.</title>
        <authorList>
            <consortium name="Lawrence Berkeley National Laboratory"/>
            <person name="Harder C.B."/>
            <person name="Miyauchi S."/>
            <person name="Viragh M."/>
            <person name="Kuo A."/>
            <person name="Thoen E."/>
            <person name="Andreopoulos B."/>
            <person name="Lu D."/>
            <person name="Skrede I."/>
            <person name="Drula E."/>
            <person name="Henrissat B."/>
            <person name="Morin E."/>
            <person name="Kohler A."/>
            <person name="Barry K."/>
            <person name="LaButti K."/>
            <person name="Morin E."/>
            <person name="Salamov A."/>
            <person name="Lipzen A."/>
            <person name="Mereny Z."/>
            <person name="Hegedus B."/>
            <person name="Baldrian P."/>
            <person name="Stursova M."/>
            <person name="Weitz H."/>
            <person name="Taylor A."/>
            <person name="Grigoriev I.V."/>
            <person name="Nagy L.G."/>
            <person name="Martin F."/>
            <person name="Kauserud H."/>
        </authorList>
    </citation>
    <scope>NUCLEOTIDE SEQUENCE</scope>
    <source>
        <strain evidence="3">CBHHK002</strain>
    </source>
</reference>
<evidence type="ECO:0000256" key="2">
    <source>
        <dbReference type="SAM" id="Phobius"/>
    </source>
</evidence>
<feature type="region of interest" description="Disordered" evidence="1">
    <location>
        <begin position="82"/>
        <end position="124"/>
    </location>
</feature>
<evidence type="ECO:0008006" key="5">
    <source>
        <dbReference type="Google" id="ProtNLM"/>
    </source>
</evidence>